<protein>
    <submittedName>
        <fullName evidence="2">Uncharacterized protein</fullName>
    </submittedName>
</protein>
<dbReference type="SUPFAM" id="SSF47473">
    <property type="entry name" value="EF-hand"/>
    <property type="match status" value="1"/>
</dbReference>
<accession>A0A8S2M549</accession>
<dbReference type="EMBL" id="CAJOBI010002334">
    <property type="protein sequence ID" value="CAF3924352.1"/>
    <property type="molecule type" value="Genomic_DNA"/>
</dbReference>
<dbReference type="AlphaFoldDB" id="A0A8S2M549"/>
<feature type="compositionally biased region" description="Basic residues" evidence="1">
    <location>
        <begin position="243"/>
        <end position="253"/>
    </location>
</feature>
<evidence type="ECO:0000313" key="3">
    <source>
        <dbReference type="Proteomes" id="UP000676336"/>
    </source>
</evidence>
<feature type="compositionally biased region" description="Polar residues" evidence="1">
    <location>
        <begin position="302"/>
        <end position="318"/>
    </location>
</feature>
<name>A0A8S2M549_9BILA</name>
<proteinExistence type="predicted"/>
<feature type="compositionally biased region" description="Low complexity" evidence="1">
    <location>
        <begin position="1"/>
        <end position="22"/>
    </location>
</feature>
<gene>
    <name evidence="2" type="ORF">SMN809_LOCUS7842</name>
</gene>
<evidence type="ECO:0000256" key="1">
    <source>
        <dbReference type="SAM" id="MobiDB-lite"/>
    </source>
</evidence>
<feature type="compositionally biased region" description="Basic residues" evidence="1">
    <location>
        <begin position="260"/>
        <end position="272"/>
    </location>
</feature>
<dbReference type="Proteomes" id="UP000676336">
    <property type="component" value="Unassembled WGS sequence"/>
</dbReference>
<comment type="caution">
    <text evidence="2">The sequence shown here is derived from an EMBL/GenBank/DDBJ whole genome shotgun (WGS) entry which is preliminary data.</text>
</comment>
<organism evidence="2 3">
    <name type="scientific">Rotaria magnacalcarata</name>
    <dbReference type="NCBI Taxonomy" id="392030"/>
    <lineage>
        <taxon>Eukaryota</taxon>
        <taxon>Metazoa</taxon>
        <taxon>Spiralia</taxon>
        <taxon>Gnathifera</taxon>
        <taxon>Rotifera</taxon>
        <taxon>Eurotatoria</taxon>
        <taxon>Bdelloidea</taxon>
        <taxon>Philodinida</taxon>
        <taxon>Philodinidae</taxon>
        <taxon>Rotaria</taxon>
    </lineage>
</organism>
<evidence type="ECO:0000313" key="2">
    <source>
        <dbReference type="EMBL" id="CAF3924352.1"/>
    </source>
</evidence>
<feature type="region of interest" description="Disordered" evidence="1">
    <location>
        <begin position="1"/>
        <end position="23"/>
    </location>
</feature>
<reference evidence="2" key="1">
    <citation type="submission" date="2021-02" db="EMBL/GenBank/DDBJ databases">
        <authorList>
            <person name="Nowell W R."/>
        </authorList>
    </citation>
    <scope>NUCLEOTIDE SEQUENCE</scope>
</reference>
<feature type="region of interest" description="Disordered" evidence="1">
    <location>
        <begin position="237"/>
        <end position="318"/>
    </location>
</feature>
<sequence>MLSPTQQTISSSRPTSTSATSTGHRRAALLFKHSYSTGSATTSSIGSPKTPKTGSVLSEYSVFDEHDYEMTRQIMRDLIEEIQIEKPFISFNDMFLDQDDIVGCLLGIFNEYAENINGTKQIKRERMSKLLENSEIFNDKYTLSMYINDWNNFRKQMIKKKIYERKSKTLDFCGFVQIIDFIKNHLYTNKDEILKKIIGSQIYNDIIKLKEIRHKIQYGLLPPMNILVNQSSEMQPKINDRRLIRRKKKKKPKSASSMIKKIKSKVKSKNKKMNSLTRSTKKRDKSSTNRKNSGIDKKKSMQQRVQISPQAEQSRVSIKVSSKEAPKLKTVSMLEPWIVRDDLDVLATVNIMRDVIEESRKLHLTDDERKRLRSLYKEFAVFAYRRQSAHLEARLTNSVLSSWMRECRIFDDKYTINELDKDFISILGDFTLNGVYPQGTRDIDFDGFLILIQTIAAHKHIRADDLVQMIFAGPRSPLQKTSEFNEHMDRTKIQTSQIK</sequence>
<dbReference type="Gene3D" id="1.10.238.10">
    <property type="entry name" value="EF-hand"/>
    <property type="match status" value="1"/>
</dbReference>
<dbReference type="InterPro" id="IPR011992">
    <property type="entry name" value="EF-hand-dom_pair"/>
</dbReference>